<dbReference type="InterPro" id="IPR002328">
    <property type="entry name" value="ADH_Zn_CS"/>
</dbReference>
<dbReference type="Pfam" id="PF08240">
    <property type="entry name" value="ADH_N"/>
    <property type="match status" value="1"/>
</dbReference>
<dbReference type="CDD" id="cd08232">
    <property type="entry name" value="idonate-5-DH"/>
    <property type="match status" value="1"/>
</dbReference>
<dbReference type="Gene3D" id="3.40.50.720">
    <property type="entry name" value="NAD(P)-binding Rossmann-like Domain"/>
    <property type="match status" value="1"/>
</dbReference>
<name>A0A2A2F0M7_9GAMM</name>
<dbReference type="Pfam" id="PF00107">
    <property type="entry name" value="ADH_zinc_N"/>
    <property type="match status" value="1"/>
</dbReference>
<feature type="domain" description="Alcohol dehydrogenase-like N-terminal" evidence="8">
    <location>
        <begin position="26"/>
        <end position="140"/>
    </location>
</feature>
<dbReference type="PANTHER" id="PTHR43161">
    <property type="entry name" value="SORBITOL DEHYDROGENASE"/>
    <property type="match status" value="1"/>
</dbReference>
<dbReference type="EMBL" id="NSKB01000002">
    <property type="protein sequence ID" value="PAU78330.1"/>
    <property type="molecule type" value="Genomic_DNA"/>
</dbReference>
<dbReference type="InterPro" id="IPR013154">
    <property type="entry name" value="ADH-like_N"/>
</dbReference>
<dbReference type="InterPro" id="IPR036291">
    <property type="entry name" value="NAD(P)-bd_dom_sf"/>
</dbReference>
<evidence type="ECO:0000256" key="2">
    <source>
        <dbReference type="ARBA" id="ARBA00008072"/>
    </source>
</evidence>
<dbReference type="AlphaFoldDB" id="A0A2A2F0M7"/>
<keyword evidence="5" id="KW-0560">Oxidoreductase</keyword>
<organism evidence="9 10">
    <name type="scientific">Halomonas salipaludis</name>
    <dbReference type="NCBI Taxonomy" id="2032625"/>
    <lineage>
        <taxon>Bacteria</taxon>
        <taxon>Pseudomonadati</taxon>
        <taxon>Pseudomonadota</taxon>
        <taxon>Gammaproteobacteria</taxon>
        <taxon>Oceanospirillales</taxon>
        <taxon>Halomonadaceae</taxon>
        <taxon>Halomonas</taxon>
    </lineage>
</organism>
<dbReference type="InterPro" id="IPR013149">
    <property type="entry name" value="ADH-like_C"/>
</dbReference>
<evidence type="ECO:0000256" key="4">
    <source>
        <dbReference type="ARBA" id="ARBA00022833"/>
    </source>
</evidence>
<evidence type="ECO:0000256" key="3">
    <source>
        <dbReference type="ARBA" id="ARBA00022723"/>
    </source>
</evidence>
<dbReference type="PROSITE" id="PS00059">
    <property type="entry name" value="ADH_ZINC"/>
    <property type="match status" value="1"/>
</dbReference>
<protein>
    <submittedName>
        <fullName evidence="9">L-idonate 5-dehydrogenase</fullName>
    </submittedName>
</protein>
<comment type="similarity">
    <text evidence="2 6">Belongs to the zinc-containing alcohol dehydrogenase family.</text>
</comment>
<accession>A0A2A2F0M7</accession>
<dbReference type="SUPFAM" id="SSF51735">
    <property type="entry name" value="NAD(P)-binding Rossmann-fold domains"/>
    <property type="match status" value="1"/>
</dbReference>
<evidence type="ECO:0000256" key="6">
    <source>
        <dbReference type="RuleBase" id="RU361277"/>
    </source>
</evidence>
<keyword evidence="4 6" id="KW-0862">Zinc</keyword>
<comment type="caution">
    <text evidence="9">The sequence shown here is derived from an EMBL/GenBank/DDBJ whole genome shotgun (WGS) entry which is preliminary data.</text>
</comment>
<dbReference type="SUPFAM" id="SSF50129">
    <property type="entry name" value="GroES-like"/>
    <property type="match status" value="1"/>
</dbReference>
<keyword evidence="10" id="KW-1185">Reference proteome</keyword>
<evidence type="ECO:0000256" key="5">
    <source>
        <dbReference type="ARBA" id="ARBA00023002"/>
    </source>
</evidence>
<keyword evidence="3 6" id="KW-0479">Metal-binding</keyword>
<dbReference type="Proteomes" id="UP000217771">
    <property type="component" value="Unassembled WGS sequence"/>
</dbReference>
<feature type="domain" description="Alcohol dehydrogenase-like C-terminal" evidence="7">
    <location>
        <begin position="180"/>
        <end position="305"/>
    </location>
</feature>
<gene>
    <name evidence="9" type="ORF">CK498_06345</name>
</gene>
<comment type="cofactor">
    <cofactor evidence="1 6">
        <name>Zn(2+)</name>
        <dbReference type="ChEBI" id="CHEBI:29105"/>
    </cofactor>
</comment>
<reference evidence="9 10" key="1">
    <citation type="submission" date="2017-08" db="EMBL/GenBank/DDBJ databases">
        <title>Halomonas alkalisoli sp. nov., isolated from saline alkaline soil.</title>
        <authorList>
            <person name="Wang D."/>
            <person name="Zhang G."/>
        </authorList>
    </citation>
    <scope>NUCLEOTIDE SEQUENCE [LARGE SCALE GENOMIC DNA]</scope>
    <source>
        <strain evidence="9 10">WRN001</strain>
    </source>
</reference>
<dbReference type="PANTHER" id="PTHR43161:SF9">
    <property type="entry name" value="SORBITOL DEHYDROGENASE"/>
    <property type="match status" value="1"/>
</dbReference>
<evidence type="ECO:0000313" key="10">
    <source>
        <dbReference type="Proteomes" id="UP000217771"/>
    </source>
</evidence>
<sequence length="347" mass="37086">MFSIKIHAANDLRVTGETGAPEPQWGEVKVNISKGGICGSDLHYYHNGGFGAVRLREPMILGHEVSGVVAAVGEGVDRLSPGDRVAVNPSMPCDTCAYCRKGLRNHCDDMRFFGSAMRFPHQQGLFRQEITIPERQLVLLNRDTDLSQAACAEPLAVCLHAVSQAGDLKGKKVLVSGCGPIGCLTVMSCVIAGAQEIVATDMYEAPLRIAKEMGATTTINVANDESALAMLTAGKGTQDVVFECSGSPEALDFALAAIRPRGTIVTVGLGGKIPVEVNLIVAKEIEIKGSFRFDQEFYKAVELIDKGVVDLASFITSSVSMSSAQEAFELASQREKAMKVQIDFEAC</sequence>
<dbReference type="RefSeq" id="WP_095620004.1">
    <property type="nucleotide sequence ID" value="NZ_NSKB01000002.1"/>
</dbReference>
<evidence type="ECO:0000259" key="7">
    <source>
        <dbReference type="Pfam" id="PF00107"/>
    </source>
</evidence>
<evidence type="ECO:0000259" key="8">
    <source>
        <dbReference type="Pfam" id="PF08240"/>
    </source>
</evidence>
<dbReference type="OrthoDB" id="9773078at2"/>
<evidence type="ECO:0000313" key="9">
    <source>
        <dbReference type="EMBL" id="PAU78330.1"/>
    </source>
</evidence>
<dbReference type="GO" id="GO:0016491">
    <property type="term" value="F:oxidoreductase activity"/>
    <property type="evidence" value="ECO:0007669"/>
    <property type="project" value="UniProtKB-KW"/>
</dbReference>
<dbReference type="InterPro" id="IPR011032">
    <property type="entry name" value="GroES-like_sf"/>
</dbReference>
<proteinExistence type="inferred from homology"/>
<dbReference type="Gene3D" id="3.90.180.10">
    <property type="entry name" value="Medium-chain alcohol dehydrogenases, catalytic domain"/>
    <property type="match status" value="1"/>
</dbReference>
<evidence type="ECO:0000256" key="1">
    <source>
        <dbReference type="ARBA" id="ARBA00001947"/>
    </source>
</evidence>
<dbReference type="GO" id="GO:0008270">
    <property type="term" value="F:zinc ion binding"/>
    <property type="evidence" value="ECO:0007669"/>
    <property type="project" value="InterPro"/>
</dbReference>